<protein>
    <recommendedName>
        <fullName evidence="6">Envelope glycoprotein H</fullName>
    </recommendedName>
</protein>
<reference evidence="4 5" key="1">
    <citation type="journal article" date="2018" name="Gigascience">
        <title>Genomes of trombidid mites reveal novel predicted allergens and laterally-transferred genes associated with secondary metabolism.</title>
        <authorList>
            <person name="Dong X."/>
            <person name="Chaisiri K."/>
            <person name="Xia D."/>
            <person name="Armstrong S.D."/>
            <person name="Fang Y."/>
            <person name="Donnelly M.J."/>
            <person name="Kadowaki T."/>
            <person name="McGarry J.W."/>
            <person name="Darby A.C."/>
            <person name="Makepeace B.L."/>
        </authorList>
    </citation>
    <scope>NUCLEOTIDE SEQUENCE [LARGE SCALE GENOMIC DNA]</scope>
    <source>
        <strain evidence="4">UoL-WK</strain>
    </source>
</reference>
<feature type="region of interest" description="Disordered" evidence="1">
    <location>
        <begin position="529"/>
        <end position="548"/>
    </location>
</feature>
<organism evidence="4 5">
    <name type="scientific">Dinothrombium tinctorium</name>
    <dbReference type="NCBI Taxonomy" id="1965070"/>
    <lineage>
        <taxon>Eukaryota</taxon>
        <taxon>Metazoa</taxon>
        <taxon>Ecdysozoa</taxon>
        <taxon>Arthropoda</taxon>
        <taxon>Chelicerata</taxon>
        <taxon>Arachnida</taxon>
        <taxon>Acari</taxon>
        <taxon>Acariformes</taxon>
        <taxon>Trombidiformes</taxon>
        <taxon>Prostigmata</taxon>
        <taxon>Anystina</taxon>
        <taxon>Parasitengona</taxon>
        <taxon>Trombidioidea</taxon>
        <taxon>Trombidiidae</taxon>
        <taxon>Dinothrombium</taxon>
    </lineage>
</organism>
<evidence type="ECO:0000256" key="3">
    <source>
        <dbReference type="SAM" id="SignalP"/>
    </source>
</evidence>
<dbReference type="Proteomes" id="UP000285301">
    <property type="component" value="Unassembled WGS sequence"/>
</dbReference>
<keyword evidence="5" id="KW-1185">Reference proteome</keyword>
<feature type="chain" id="PRO_5019545460" description="Envelope glycoprotein H" evidence="3">
    <location>
        <begin position="23"/>
        <end position="640"/>
    </location>
</feature>
<feature type="signal peptide" evidence="3">
    <location>
        <begin position="1"/>
        <end position="22"/>
    </location>
</feature>
<dbReference type="SUPFAM" id="SSF50923">
    <property type="entry name" value="Hemopexin-like domain"/>
    <property type="match status" value="1"/>
</dbReference>
<keyword evidence="2" id="KW-1133">Transmembrane helix</keyword>
<dbReference type="InterPro" id="IPR036375">
    <property type="entry name" value="Hemopexin-like_dom_sf"/>
</dbReference>
<evidence type="ECO:0000256" key="1">
    <source>
        <dbReference type="SAM" id="MobiDB-lite"/>
    </source>
</evidence>
<evidence type="ECO:0000313" key="5">
    <source>
        <dbReference type="Proteomes" id="UP000285301"/>
    </source>
</evidence>
<sequence>MTYFNRLLVLFFINIHEKTTWAKPRLEGSLNCSMLKSDEMIITSMWLESNGDVYVFGKLKESNKQYLSKLKPSSEEWSEIFEKWESSGPDAVYRSKEKLIFIKGLFTSLYKQDGEHFRLVDKHLLINETMFKGLFYHLPMHGFYRFSSIVRTENFDNSELIYITSISKVVAEHLIQVKNGTRIGLPYSYLIKHGLSYIFPTFQTEGAFKRLKDGVFAYFFLDGLSIPEFLSSTDPNRKMFTSETISPLTKPYFTHPEITLEYLWFVPTSYWFGCPVDPFCFRFAADAITKVEKNKVIIFSGRFAAFVTAMNTKIGEFIYVHKIIKNAIDKSTLPLFHIDAAYTDPRSKSIMLFKDDSCFVVDYKQGAITYKYDRNETFKKSQSPDAALLLPYQLYLFINKYLGVWRYELETFPYQQLYTEIQETKWITQVGANLPSNIEAAFRHPQNDDKLFMVSNNFFFEMDKKDFNKITKEAKIINRNELFQCDDSSLSDKRRNHINYVRSLLKPAKIYGLTTPTWFNVTGTIPTLPETDSETLSNEKTSRETEKTLSDFPSIIEEQGNKQKITRVATIAGIAACILITLGLVIGSAMHAMTKRQESSLDDYFRSRSAKRKLVNALRAKYDKNFRKRPLKQRFASHKR</sequence>
<dbReference type="EMBL" id="NCKU01002933">
    <property type="protein sequence ID" value="RWS08516.1"/>
    <property type="molecule type" value="Genomic_DNA"/>
</dbReference>
<feature type="transmembrane region" description="Helical" evidence="2">
    <location>
        <begin position="568"/>
        <end position="590"/>
    </location>
</feature>
<evidence type="ECO:0000256" key="2">
    <source>
        <dbReference type="SAM" id="Phobius"/>
    </source>
</evidence>
<evidence type="ECO:0000313" key="4">
    <source>
        <dbReference type="EMBL" id="RWS08516.1"/>
    </source>
</evidence>
<evidence type="ECO:0008006" key="6">
    <source>
        <dbReference type="Google" id="ProtNLM"/>
    </source>
</evidence>
<keyword evidence="3" id="KW-0732">Signal</keyword>
<dbReference type="Gene3D" id="2.110.10.10">
    <property type="entry name" value="Hemopexin-like domain"/>
    <property type="match status" value="1"/>
</dbReference>
<keyword evidence="2" id="KW-0812">Transmembrane</keyword>
<comment type="caution">
    <text evidence="4">The sequence shown here is derived from an EMBL/GenBank/DDBJ whole genome shotgun (WGS) entry which is preliminary data.</text>
</comment>
<proteinExistence type="predicted"/>
<keyword evidence="2" id="KW-0472">Membrane</keyword>
<accession>A0A443QZU0</accession>
<gene>
    <name evidence="4" type="ORF">B4U79_18160</name>
</gene>
<name>A0A443QZU0_9ACAR</name>
<dbReference type="AlphaFoldDB" id="A0A443QZU0"/>